<dbReference type="EMBL" id="JADPMV010000002">
    <property type="protein sequence ID" value="MBS7663920.1"/>
    <property type="molecule type" value="Genomic_DNA"/>
</dbReference>
<evidence type="ECO:0000259" key="4">
    <source>
        <dbReference type="Pfam" id="PF00497"/>
    </source>
</evidence>
<dbReference type="Pfam" id="PF00497">
    <property type="entry name" value="SBP_bac_3"/>
    <property type="match status" value="1"/>
</dbReference>
<proteinExistence type="inferred from homology"/>
<dbReference type="RefSeq" id="WP_213641279.1">
    <property type="nucleotide sequence ID" value="NZ_JADPMV010000002.1"/>
</dbReference>
<evidence type="ECO:0000313" key="5">
    <source>
        <dbReference type="EMBL" id="MBS7663920.1"/>
    </source>
</evidence>
<evidence type="ECO:0000313" key="6">
    <source>
        <dbReference type="Proteomes" id="UP001196601"/>
    </source>
</evidence>
<name>A0ABS5Q5M9_9PSED</name>
<dbReference type="PANTHER" id="PTHR35936">
    <property type="entry name" value="MEMBRANE-BOUND LYTIC MUREIN TRANSGLYCOSYLASE F"/>
    <property type="match status" value="1"/>
</dbReference>
<feature type="domain" description="Solute-binding protein family 3/N-terminal" evidence="4">
    <location>
        <begin position="29"/>
        <end position="232"/>
    </location>
</feature>
<dbReference type="SUPFAM" id="SSF53850">
    <property type="entry name" value="Periplasmic binding protein-like II"/>
    <property type="match status" value="1"/>
</dbReference>
<feature type="signal peptide" evidence="3">
    <location>
        <begin position="1"/>
        <end position="19"/>
    </location>
</feature>
<dbReference type="Proteomes" id="UP001196601">
    <property type="component" value="Unassembled WGS sequence"/>
</dbReference>
<dbReference type="PANTHER" id="PTHR35936:SF25">
    <property type="entry name" value="ABC TRANSPORTER SUBSTRATE-BINDING PROTEIN"/>
    <property type="match status" value="1"/>
</dbReference>
<comment type="caution">
    <text evidence="5">The sequence shown here is derived from an EMBL/GenBank/DDBJ whole genome shotgun (WGS) entry which is preliminary data.</text>
</comment>
<organism evidence="5 6">
    <name type="scientific">Pseudomonas lalucatii</name>
    <dbReference type="NCBI Taxonomy" id="1424203"/>
    <lineage>
        <taxon>Bacteria</taxon>
        <taxon>Pseudomonadati</taxon>
        <taxon>Pseudomonadota</taxon>
        <taxon>Gammaproteobacteria</taxon>
        <taxon>Pseudomonadales</taxon>
        <taxon>Pseudomonadaceae</taxon>
        <taxon>Pseudomonas</taxon>
    </lineage>
</organism>
<feature type="chain" id="PRO_5045914198" evidence="3">
    <location>
        <begin position="20"/>
        <end position="240"/>
    </location>
</feature>
<evidence type="ECO:0000256" key="1">
    <source>
        <dbReference type="ARBA" id="ARBA00010333"/>
    </source>
</evidence>
<keyword evidence="2 3" id="KW-0732">Signal</keyword>
<reference evidence="5 6" key="1">
    <citation type="journal article" date="2021" name="Syst. Appl. Microbiol.">
        <title>Pseudomonas lalucatii sp. nov. isolated from Vallgornera, a karstic cave in Mallorca, Western Mediterranean.</title>
        <authorList>
            <person name="Busquets A."/>
            <person name="Mulet M."/>
            <person name="Gomila M."/>
            <person name="Garcia-Valdes E."/>
        </authorList>
    </citation>
    <scope>NUCLEOTIDE SEQUENCE [LARGE SCALE GENOMIC DNA]</scope>
    <source>
        <strain evidence="5 6">R1b54</strain>
    </source>
</reference>
<evidence type="ECO:0000256" key="3">
    <source>
        <dbReference type="SAM" id="SignalP"/>
    </source>
</evidence>
<accession>A0ABS5Q5M9</accession>
<dbReference type="Gene3D" id="3.40.190.10">
    <property type="entry name" value="Periplasmic binding protein-like II"/>
    <property type="match status" value="2"/>
</dbReference>
<dbReference type="InterPro" id="IPR001638">
    <property type="entry name" value="Solute-binding_3/MltF_N"/>
</dbReference>
<evidence type="ECO:0000256" key="2">
    <source>
        <dbReference type="ARBA" id="ARBA00022729"/>
    </source>
</evidence>
<protein>
    <submittedName>
        <fullName evidence="5">Transporter substrate-binding domain-containing protein</fullName>
    </submittedName>
</protein>
<keyword evidence="6" id="KW-1185">Reference proteome</keyword>
<sequence>MRRLSWLWPLLLPALSAAAEPVTVFYIEKPPYYHSEQGEPTGFLLERTRAIFSKAGIGVHFEARPAKRIQMEFQLGREPACSVGWFKTAQRSRYAWFSRAIHRDAPMVVLTRNTLREQIKAYASLTALLSSPLRLGLIDGFSYGELDALLARTSRSNITAAPTQSVRMLAAERIDYTLIDERELPYILAEADLRDARLAQLNMPDIPPGQLRYLMCSKEFDQRLQERLDQAILALGVEPE</sequence>
<gene>
    <name evidence="5" type="ORF">I0D00_18490</name>
</gene>
<comment type="similarity">
    <text evidence="1">Belongs to the bacterial solute-binding protein 3 family.</text>
</comment>